<dbReference type="Proteomes" id="UP001500067">
    <property type="component" value="Unassembled WGS sequence"/>
</dbReference>
<protein>
    <recommendedName>
        <fullName evidence="4">Lipoprotein</fullName>
    </recommendedName>
</protein>
<accession>A0ABP8NBD2</accession>
<dbReference type="EMBL" id="BAABFA010000010">
    <property type="protein sequence ID" value="GAA4464345.1"/>
    <property type="molecule type" value="Genomic_DNA"/>
</dbReference>
<keyword evidence="1" id="KW-0732">Signal</keyword>
<evidence type="ECO:0000313" key="2">
    <source>
        <dbReference type="EMBL" id="GAA4464345.1"/>
    </source>
</evidence>
<dbReference type="PROSITE" id="PS51257">
    <property type="entry name" value="PROKAR_LIPOPROTEIN"/>
    <property type="match status" value="1"/>
</dbReference>
<gene>
    <name evidence="2" type="ORF">GCM10023093_14470</name>
</gene>
<evidence type="ECO:0000313" key="3">
    <source>
        <dbReference type="Proteomes" id="UP001500067"/>
    </source>
</evidence>
<evidence type="ECO:0000256" key="1">
    <source>
        <dbReference type="SAM" id="SignalP"/>
    </source>
</evidence>
<proteinExistence type="predicted"/>
<sequence>MRKMILVLAPVVLALLFSSCSDKVYTASTATTAGPNAADYLPFTKSLKFRLDNDKADLRKLQFYTDRPITLRHTGVAGNGVIMSGTVSYDKLQDVTEVTIPAYTPGICERVKGDSLFISFDAPQNVFVFAALYANENFMMQGTNWYNGVADVTYDGKTYRASCDECGSLGEVRLMIKKSQSGGYKTPAGGGKVIAGRKLN</sequence>
<evidence type="ECO:0008006" key="4">
    <source>
        <dbReference type="Google" id="ProtNLM"/>
    </source>
</evidence>
<reference evidence="3" key="1">
    <citation type="journal article" date="2019" name="Int. J. Syst. Evol. Microbiol.">
        <title>The Global Catalogue of Microorganisms (GCM) 10K type strain sequencing project: providing services to taxonomists for standard genome sequencing and annotation.</title>
        <authorList>
            <consortium name="The Broad Institute Genomics Platform"/>
            <consortium name="The Broad Institute Genome Sequencing Center for Infectious Disease"/>
            <person name="Wu L."/>
            <person name="Ma J."/>
        </authorList>
    </citation>
    <scope>NUCLEOTIDE SEQUENCE [LARGE SCALE GENOMIC DNA]</scope>
    <source>
        <strain evidence="3">JCM 32105</strain>
    </source>
</reference>
<comment type="caution">
    <text evidence="2">The sequence shown here is derived from an EMBL/GenBank/DDBJ whole genome shotgun (WGS) entry which is preliminary data.</text>
</comment>
<feature type="chain" id="PRO_5046179001" description="Lipoprotein" evidence="1">
    <location>
        <begin position="24"/>
        <end position="200"/>
    </location>
</feature>
<organism evidence="2 3">
    <name type="scientific">Nemorincola caseinilytica</name>
    <dbReference type="NCBI Taxonomy" id="2054315"/>
    <lineage>
        <taxon>Bacteria</taxon>
        <taxon>Pseudomonadati</taxon>
        <taxon>Bacteroidota</taxon>
        <taxon>Chitinophagia</taxon>
        <taxon>Chitinophagales</taxon>
        <taxon>Chitinophagaceae</taxon>
        <taxon>Nemorincola</taxon>
    </lineage>
</organism>
<keyword evidence="3" id="KW-1185">Reference proteome</keyword>
<feature type="signal peptide" evidence="1">
    <location>
        <begin position="1"/>
        <end position="23"/>
    </location>
</feature>
<name>A0ABP8NBD2_9BACT</name>